<proteinExistence type="predicted"/>
<dbReference type="GO" id="GO:0005634">
    <property type="term" value="C:nucleus"/>
    <property type="evidence" value="ECO:0007669"/>
    <property type="project" value="InterPro"/>
</dbReference>
<dbReference type="GO" id="GO:0005096">
    <property type="term" value="F:GTPase activator activity"/>
    <property type="evidence" value="ECO:0007669"/>
    <property type="project" value="UniProtKB-KW"/>
</dbReference>
<dbReference type="GO" id="GO:0005737">
    <property type="term" value="C:cytoplasm"/>
    <property type="evidence" value="ECO:0007669"/>
    <property type="project" value="TreeGrafter"/>
</dbReference>
<gene>
    <name evidence="3" type="ORF">Zmor_008743</name>
</gene>
<dbReference type="PANTHER" id="PTHR10063:SF11">
    <property type="entry name" value="RHO GTPASE-ACTIVATING PROTEIN CG5521-RELATED"/>
    <property type="match status" value="1"/>
</dbReference>
<evidence type="ECO:0000313" key="3">
    <source>
        <dbReference type="EMBL" id="KAJ3636326.1"/>
    </source>
</evidence>
<dbReference type="PROSITE" id="PS50085">
    <property type="entry name" value="RAPGAP"/>
    <property type="match status" value="1"/>
</dbReference>
<dbReference type="Proteomes" id="UP001168821">
    <property type="component" value="Unassembled WGS sequence"/>
</dbReference>
<keyword evidence="1" id="KW-0343">GTPase activation</keyword>
<dbReference type="InterPro" id="IPR035974">
    <property type="entry name" value="Rap/Ran-GAP_sf"/>
</dbReference>
<dbReference type="Gene3D" id="3.40.50.11210">
    <property type="entry name" value="Rap/Ran-GAP"/>
    <property type="match status" value="1"/>
</dbReference>
<evidence type="ECO:0000256" key="1">
    <source>
        <dbReference type="ARBA" id="ARBA00022468"/>
    </source>
</evidence>
<organism evidence="3 4">
    <name type="scientific">Zophobas morio</name>
    <dbReference type="NCBI Taxonomy" id="2755281"/>
    <lineage>
        <taxon>Eukaryota</taxon>
        <taxon>Metazoa</taxon>
        <taxon>Ecdysozoa</taxon>
        <taxon>Arthropoda</taxon>
        <taxon>Hexapoda</taxon>
        <taxon>Insecta</taxon>
        <taxon>Pterygota</taxon>
        <taxon>Neoptera</taxon>
        <taxon>Endopterygota</taxon>
        <taxon>Coleoptera</taxon>
        <taxon>Polyphaga</taxon>
        <taxon>Cucujiformia</taxon>
        <taxon>Tenebrionidae</taxon>
        <taxon>Zophobas</taxon>
    </lineage>
</organism>
<evidence type="ECO:0000259" key="2">
    <source>
        <dbReference type="PROSITE" id="PS50085"/>
    </source>
</evidence>
<dbReference type="AlphaFoldDB" id="A0AA38M0F8"/>
<protein>
    <recommendedName>
        <fullName evidence="2">Rap-GAP domain-containing protein</fullName>
    </recommendedName>
</protein>
<dbReference type="PANTHER" id="PTHR10063">
    <property type="entry name" value="TUBERIN"/>
    <property type="match status" value="1"/>
</dbReference>
<dbReference type="SUPFAM" id="SSF111347">
    <property type="entry name" value="Rap/Ran-GAP"/>
    <property type="match status" value="1"/>
</dbReference>
<dbReference type="InterPro" id="IPR000331">
    <property type="entry name" value="Rap/Ran_GAP_dom"/>
</dbReference>
<dbReference type="EMBL" id="JALNTZ010000226">
    <property type="protein sequence ID" value="KAJ3636326.1"/>
    <property type="molecule type" value="Genomic_DNA"/>
</dbReference>
<reference evidence="3" key="1">
    <citation type="journal article" date="2023" name="G3 (Bethesda)">
        <title>Whole genome assemblies of Zophobas morio and Tenebrio molitor.</title>
        <authorList>
            <person name="Kaur S."/>
            <person name="Stinson S.A."/>
            <person name="diCenzo G.C."/>
        </authorList>
    </citation>
    <scope>NUCLEOTIDE SEQUENCE</scope>
    <source>
        <strain evidence="3">QUZm001</strain>
    </source>
</reference>
<accession>A0AA38M0F8</accession>
<feature type="domain" description="Rap-GAP" evidence="2">
    <location>
        <begin position="25"/>
        <end position="232"/>
    </location>
</feature>
<evidence type="ECO:0000313" key="4">
    <source>
        <dbReference type="Proteomes" id="UP001168821"/>
    </source>
</evidence>
<dbReference type="Pfam" id="PF02145">
    <property type="entry name" value="Rap_GAP"/>
    <property type="match status" value="1"/>
</dbReference>
<name>A0AA38M0F8_9CUCU</name>
<keyword evidence="4" id="KW-1185">Reference proteome</keyword>
<dbReference type="FunFam" id="3.40.50.11210:FF:000001">
    <property type="entry name" value="Ral GTPase-activating protein subunit alpha-1 isoform 1"/>
    <property type="match status" value="1"/>
</dbReference>
<dbReference type="GO" id="GO:0051056">
    <property type="term" value="P:regulation of small GTPase mediated signal transduction"/>
    <property type="evidence" value="ECO:0007669"/>
    <property type="project" value="InterPro"/>
</dbReference>
<dbReference type="InterPro" id="IPR027107">
    <property type="entry name" value="Tuberin/Ral-act_asu"/>
</dbReference>
<sequence length="254" mass="29433">MGFLSYENRQHFFLLEKNEGLLRRLRQLDRTGSRETHKIGVMYIAPGQEHETLILNNQAGSKLYENFLASIGWEVELETHKGFNGFLDPKSNGETTVYYANSIVEMVFHVATRMPTEENFSVTKKKRHIHNDRVQIIWTEHWRDFHPDIMRTEFKDALIVIRPLLNGLFAVNILKAEEVPPFGPLQNNTVVPEAALPGLVRETAINASRAVMTTIPSFHNFFQQRDVLLTEIKEKHKMRQTFEEFTSVIINPKS</sequence>
<comment type="caution">
    <text evidence="3">The sequence shown here is derived from an EMBL/GenBank/DDBJ whole genome shotgun (WGS) entry which is preliminary data.</text>
</comment>